<dbReference type="OrthoDB" id="9802114at2"/>
<evidence type="ECO:0000256" key="2">
    <source>
        <dbReference type="PROSITE-ProRule" id="PRU00703"/>
    </source>
</evidence>
<dbReference type="Proteomes" id="UP000265800">
    <property type="component" value="Unassembled WGS sequence"/>
</dbReference>
<sequence length="145" mass="15833">MTSTVRQLLQAKGSAVYTIAPEATVFEALERMAAHDVGALMVVQGERLVGVFSERDYARKIILMGRISKDTRVEEVMTAELVTVGPEATVADCMNLMTAHRVRHLPVLEDGRLVGVVSIGDVVKAIITQQELVIAELENYIIGAR</sequence>
<dbReference type="InterPro" id="IPR000644">
    <property type="entry name" value="CBS_dom"/>
</dbReference>
<dbReference type="Gene3D" id="3.10.580.10">
    <property type="entry name" value="CBS-domain"/>
    <property type="match status" value="1"/>
</dbReference>
<evidence type="ECO:0000313" key="5">
    <source>
        <dbReference type="Proteomes" id="UP000265800"/>
    </source>
</evidence>
<dbReference type="PROSITE" id="PS51371">
    <property type="entry name" value="CBS"/>
    <property type="match status" value="2"/>
</dbReference>
<dbReference type="RefSeq" id="WP_119361232.1">
    <property type="nucleotide sequence ID" value="NZ_QWKZ01000149.1"/>
</dbReference>
<dbReference type="EMBL" id="QWKZ01000149">
    <property type="protein sequence ID" value="RIH81615.1"/>
    <property type="molecule type" value="Genomic_DNA"/>
</dbReference>
<reference evidence="4 5" key="1">
    <citation type="submission" date="2018-08" db="EMBL/GenBank/DDBJ databases">
        <title>Meiothermus luteus KCTC 52599 genome sequencing project.</title>
        <authorList>
            <person name="Da Costa M.S."/>
            <person name="Albuquerque L."/>
            <person name="Raposo P."/>
            <person name="Froufe H.J.C."/>
            <person name="Barroso C.S."/>
            <person name="Egas C."/>
        </authorList>
    </citation>
    <scope>NUCLEOTIDE SEQUENCE [LARGE SCALE GENOMIC DNA]</scope>
    <source>
        <strain evidence="4 5">KCTC 52599</strain>
    </source>
</reference>
<dbReference type="InterPro" id="IPR046342">
    <property type="entry name" value="CBS_dom_sf"/>
</dbReference>
<evidence type="ECO:0000259" key="3">
    <source>
        <dbReference type="PROSITE" id="PS51371"/>
    </source>
</evidence>
<keyword evidence="1 2" id="KW-0129">CBS domain</keyword>
<comment type="caution">
    <text evidence="4">The sequence shown here is derived from an EMBL/GenBank/DDBJ whole genome shotgun (WGS) entry which is preliminary data.</text>
</comment>
<evidence type="ECO:0000256" key="1">
    <source>
        <dbReference type="ARBA" id="ARBA00023122"/>
    </source>
</evidence>
<keyword evidence="5" id="KW-1185">Reference proteome</keyword>
<dbReference type="PANTHER" id="PTHR43080">
    <property type="entry name" value="CBS DOMAIN-CONTAINING PROTEIN CBSX3, MITOCHONDRIAL"/>
    <property type="match status" value="1"/>
</dbReference>
<dbReference type="InterPro" id="IPR051257">
    <property type="entry name" value="Diverse_CBS-Domain"/>
</dbReference>
<dbReference type="AlphaFoldDB" id="A0A399EBA6"/>
<feature type="domain" description="CBS" evidence="3">
    <location>
        <begin position="10"/>
        <end position="71"/>
    </location>
</feature>
<name>A0A399EBA6_9DEIN</name>
<dbReference type="PANTHER" id="PTHR43080:SF2">
    <property type="entry name" value="CBS DOMAIN-CONTAINING PROTEIN"/>
    <property type="match status" value="1"/>
</dbReference>
<dbReference type="Pfam" id="PF00571">
    <property type="entry name" value="CBS"/>
    <property type="match status" value="2"/>
</dbReference>
<organism evidence="4 5">
    <name type="scientific">Meiothermus luteus</name>
    <dbReference type="NCBI Taxonomy" id="2026184"/>
    <lineage>
        <taxon>Bacteria</taxon>
        <taxon>Thermotogati</taxon>
        <taxon>Deinococcota</taxon>
        <taxon>Deinococci</taxon>
        <taxon>Thermales</taxon>
        <taxon>Thermaceae</taxon>
        <taxon>Meiothermus</taxon>
    </lineage>
</organism>
<dbReference type="CDD" id="cd04623">
    <property type="entry name" value="CBS_pair_bac_euk"/>
    <property type="match status" value="1"/>
</dbReference>
<dbReference type="InterPro" id="IPR044725">
    <property type="entry name" value="CBSX3_CBS_dom"/>
</dbReference>
<proteinExistence type="predicted"/>
<dbReference type="SUPFAM" id="SSF54631">
    <property type="entry name" value="CBS-domain pair"/>
    <property type="match status" value="1"/>
</dbReference>
<gene>
    <name evidence="4" type="primary">hrp1_2</name>
    <name evidence="4" type="ORF">Mlute_02750</name>
</gene>
<dbReference type="SMART" id="SM00116">
    <property type="entry name" value="CBS"/>
    <property type="match status" value="2"/>
</dbReference>
<evidence type="ECO:0000313" key="4">
    <source>
        <dbReference type="EMBL" id="RIH81615.1"/>
    </source>
</evidence>
<accession>A0A399EBA6</accession>
<feature type="domain" description="CBS" evidence="3">
    <location>
        <begin position="77"/>
        <end position="132"/>
    </location>
</feature>
<protein>
    <submittedName>
        <fullName evidence="4">Hypoxic response protein 1</fullName>
    </submittedName>
</protein>